<feature type="compositionally biased region" description="Acidic residues" evidence="1">
    <location>
        <begin position="227"/>
        <end position="248"/>
    </location>
</feature>
<feature type="compositionally biased region" description="Low complexity" evidence="1">
    <location>
        <begin position="196"/>
        <end position="205"/>
    </location>
</feature>
<proteinExistence type="predicted"/>
<sequence>MYFFLSEESVPVVKPKAKAAAKKAPAKKGKQQALVDSDEDDVESLKDRLKAYRIDSSPENSSAMEADVPAATKKEPKKRGGARKVAVAEVVDLNDDSDEQVVAVAPAKKGGRKPAAAAANSKATKAPAKKRGPAAKQTQQKLLPDSLKPAESEGISPEKKVRKMRESPFNKKSGSVLGKGVSSEASLSAIDEISPASESSETAAENVQPSRARPQRGNRRLATYVLSDEEPDTEEDSGSDSEFDGSDD</sequence>
<name>A0AAV0IA81_9ROSI</name>
<dbReference type="Proteomes" id="UP001154282">
    <property type="component" value="Unassembled WGS sequence"/>
</dbReference>
<dbReference type="AlphaFoldDB" id="A0AAV0IA81"/>
<organism evidence="2 3">
    <name type="scientific">Linum tenue</name>
    <dbReference type="NCBI Taxonomy" id="586396"/>
    <lineage>
        <taxon>Eukaryota</taxon>
        <taxon>Viridiplantae</taxon>
        <taxon>Streptophyta</taxon>
        <taxon>Embryophyta</taxon>
        <taxon>Tracheophyta</taxon>
        <taxon>Spermatophyta</taxon>
        <taxon>Magnoliopsida</taxon>
        <taxon>eudicotyledons</taxon>
        <taxon>Gunneridae</taxon>
        <taxon>Pentapetalae</taxon>
        <taxon>rosids</taxon>
        <taxon>fabids</taxon>
        <taxon>Malpighiales</taxon>
        <taxon>Linaceae</taxon>
        <taxon>Linum</taxon>
    </lineage>
</organism>
<keyword evidence="3" id="KW-1185">Reference proteome</keyword>
<evidence type="ECO:0000313" key="3">
    <source>
        <dbReference type="Proteomes" id="UP001154282"/>
    </source>
</evidence>
<feature type="compositionally biased region" description="Basic and acidic residues" evidence="1">
    <location>
        <begin position="43"/>
        <end position="53"/>
    </location>
</feature>
<feature type="compositionally biased region" description="Low complexity" evidence="1">
    <location>
        <begin position="171"/>
        <end position="183"/>
    </location>
</feature>
<feature type="region of interest" description="Disordered" evidence="1">
    <location>
        <begin position="103"/>
        <end position="248"/>
    </location>
</feature>
<gene>
    <name evidence="2" type="ORF">LITE_LOCUS8094</name>
</gene>
<reference evidence="2" key="1">
    <citation type="submission" date="2022-08" db="EMBL/GenBank/DDBJ databases">
        <authorList>
            <person name="Gutierrez-Valencia J."/>
        </authorList>
    </citation>
    <scope>NUCLEOTIDE SEQUENCE</scope>
</reference>
<feature type="compositionally biased region" description="Low complexity" evidence="1">
    <location>
        <begin position="103"/>
        <end position="126"/>
    </location>
</feature>
<feature type="compositionally biased region" description="Basic and acidic residues" evidence="1">
    <location>
        <begin position="148"/>
        <end position="169"/>
    </location>
</feature>
<evidence type="ECO:0000256" key="1">
    <source>
        <dbReference type="SAM" id="MobiDB-lite"/>
    </source>
</evidence>
<feature type="compositionally biased region" description="Basic residues" evidence="1">
    <location>
        <begin position="15"/>
        <end position="30"/>
    </location>
</feature>
<protein>
    <submittedName>
        <fullName evidence="2">Uncharacterized protein</fullName>
    </submittedName>
</protein>
<dbReference type="EMBL" id="CAMGYJ010000003">
    <property type="protein sequence ID" value="CAI0393832.1"/>
    <property type="molecule type" value="Genomic_DNA"/>
</dbReference>
<accession>A0AAV0IA81</accession>
<comment type="caution">
    <text evidence="2">The sequence shown here is derived from an EMBL/GenBank/DDBJ whole genome shotgun (WGS) entry which is preliminary data.</text>
</comment>
<evidence type="ECO:0000313" key="2">
    <source>
        <dbReference type="EMBL" id="CAI0393832.1"/>
    </source>
</evidence>
<feature type="region of interest" description="Disordered" evidence="1">
    <location>
        <begin position="14"/>
        <end position="84"/>
    </location>
</feature>